<dbReference type="EMBL" id="HBUF01122506">
    <property type="protein sequence ID" value="CAG6642448.1"/>
    <property type="molecule type" value="Transcribed_RNA"/>
</dbReference>
<accession>A0A8D8Y7G5</accession>
<dbReference type="AlphaFoldDB" id="A0A8D8Y7G5"/>
<evidence type="ECO:0000313" key="1">
    <source>
        <dbReference type="EMBL" id="CAG6723583.1"/>
    </source>
</evidence>
<protein>
    <submittedName>
        <fullName evidence="1">Uncharacterized protein</fullName>
    </submittedName>
</protein>
<proteinExistence type="predicted"/>
<reference evidence="1" key="1">
    <citation type="submission" date="2021-05" db="EMBL/GenBank/DDBJ databases">
        <authorList>
            <person name="Alioto T."/>
            <person name="Alioto T."/>
            <person name="Gomez Garrido J."/>
        </authorList>
    </citation>
    <scope>NUCLEOTIDE SEQUENCE</scope>
</reference>
<organism evidence="1">
    <name type="scientific">Cacopsylla melanoneura</name>
    <dbReference type="NCBI Taxonomy" id="428564"/>
    <lineage>
        <taxon>Eukaryota</taxon>
        <taxon>Metazoa</taxon>
        <taxon>Ecdysozoa</taxon>
        <taxon>Arthropoda</taxon>
        <taxon>Hexapoda</taxon>
        <taxon>Insecta</taxon>
        <taxon>Pterygota</taxon>
        <taxon>Neoptera</taxon>
        <taxon>Paraneoptera</taxon>
        <taxon>Hemiptera</taxon>
        <taxon>Sternorrhyncha</taxon>
        <taxon>Psylloidea</taxon>
        <taxon>Psyllidae</taxon>
        <taxon>Psyllinae</taxon>
        <taxon>Cacopsylla</taxon>
    </lineage>
</organism>
<sequence length="138" mass="16140">MLFYTRKHWNNSIKLSLQGSVNLNNFKDLMSVRYVSINDNTNHVLHEIILLSLFNPQIDFQYVYPCAHILNIAIFSLQINFILSNKKSVSIIIIYIMKKKNEMPTPRTSAKLAFSTMEVKLNIKSNQRNKIRIAFYTV</sequence>
<name>A0A8D8Y7G5_9HEMI</name>
<dbReference type="EMBL" id="HBUF01365990">
    <property type="protein sequence ID" value="CAG6723583.1"/>
    <property type="molecule type" value="Transcribed_RNA"/>
</dbReference>